<keyword evidence="3" id="KW-1185">Reference proteome</keyword>
<proteinExistence type="predicted"/>
<dbReference type="OrthoDB" id="9995529at2"/>
<dbReference type="KEGG" id="mri:Mal4_49320"/>
<sequence length="78" mass="9146">MAEGRRGDWWMCGFSWLLALPMIVILYVLSIGPVVCIAEKTGINQKPLRTFYMPVVWLHEETPLREPLDKWGELWGWN</sequence>
<feature type="transmembrane region" description="Helical" evidence="1">
    <location>
        <begin position="14"/>
        <end position="38"/>
    </location>
</feature>
<organism evidence="2 3">
    <name type="scientific">Maioricimonas rarisocia</name>
    <dbReference type="NCBI Taxonomy" id="2528026"/>
    <lineage>
        <taxon>Bacteria</taxon>
        <taxon>Pseudomonadati</taxon>
        <taxon>Planctomycetota</taxon>
        <taxon>Planctomycetia</taxon>
        <taxon>Planctomycetales</taxon>
        <taxon>Planctomycetaceae</taxon>
        <taxon>Maioricimonas</taxon>
    </lineage>
</organism>
<dbReference type="RefSeq" id="WP_145371852.1">
    <property type="nucleotide sequence ID" value="NZ_CP036275.1"/>
</dbReference>
<protein>
    <submittedName>
        <fullName evidence="2">Uncharacterized protein</fullName>
    </submittedName>
</protein>
<dbReference type="EMBL" id="CP036275">
    <property type="protein sequence ID" value="QDU40574.1"/>
    <property type="molecule type" value="Genomic_DNA"/>
</dbReference>
<reference evidence="2 3" key="1">
    <citation type="submission" date="2019-02" db="EMBL/GenBank/DDBJ databases">
        <title>Deep-cultivation of Planctomycetes and their phenomic and genomic characterization uncovers novel biology.</title>
        <authorList>
            <person name="Wiegand S."/>
            <person name="Jogler M."/>
            <person name="Boedeker C."/>
            <person name="Pinto D."/>
            <person name="Vollmers J."/>
            <person name="Rivas-Marin E."/>
            <person name="Kohn T."/>
            <person name="Peeters S.H."/>
            <person name="Heuer A."/>
            <person name="Rast P."/>
            <person name="Oberbeckmann S."/>
            <person name="Bunk B."/>
            <person name="Jeske O."/>
            <person name="Meyerdierks A."/>
            <person name="Storesund J.E."/>
            <person name="Kallscheuer N."/>
            <person name="Luecker S."/>
            <person name="Lage O.M."/>
            <person name="Pohl T."/>
            <person name="Merkel B.J."/>
            <person name="Hornburger P."/>
            <person name="Mueller R.-W."/>
            <person name="Bruemmer F."/>
            <person name="Labrenz M."/>
            <person name="Spormann A.M."/>
            <person name="Op den Camp H."/>
            <person name="Overmann J."/>
            <person name="Amann R."/>
            <person name="Jetten M.S.M."/>
            <person name="Mascher T."/>
            <person name="Medema M.H."/>
            <person name="Devos D.P."/>
            <person name="Kaster A.-K."/>
            <person name="Ovreas L."/>
            <person name="Rohde M."/>
            <person name="Galperin M.Y."/>
            <person name="Jogler C."/>
        </authorList>
    </citation>
    <scope>NUCLEOTIDE SEQUENCE [LARGE SCALE GENOMIC DNA]</scope>
    <source>
        <strain evidence="2 3">Mal4</strain>
    </source>
</reference>
<name>A0A517ZDL9_9PLAN</name>
<dbReference type="AlphaFoldDB" id="A0A517ZDL9"/>
<evidence type="ECO:0000313" key="2">
    <source>
        <dbReference type="EMBL" id="QDU40574.1"/>
    </source>
</evidence>
<gene>
    <name evidence="2" type="ORF">Mal4_49320</name>
</gene>
<evidence type="ECO:0000313" key="3">
    <source>
        <dbReference type="Proteomes" id="UP000320496"/>
    </source>
</evidence>
<accession>A0A517ZDL9</accession>
<keyword evidence="1" id="KW-0472">Membrane</keyword>
<keyword evidence="1" id="KW-1133">Transmembrane helix</keyword>
<evidence type="ECO:0000256" key="1">
    <source>
        <dbReference type="SAM" id="Phobius"/>
    </source>
</evidence>
<keyword evidence="1" id="KW-0812">Transmembrane</keyword>
<dbReference type="Proteomes" id="UP000320496">
    <property type="component" value="Chromosome"/>
</dbReference>